<dbReference type="SMART" id="SM00320">
    <property type="entry name" value="WD40"/>
    <property type="match status" value="5"/>
</dbReference>
<evidence type="ECO:0000256" key="6">
    <source>
        <dbReference type="ARBA" id="ARBA00023163"/>
    </source>
</evidence>
<dbReference type="SUPFAM" id="SSF50978">
    <property type="entry name" value="WD40 repeat-like"/>
    <property type="match status" value="1"/>
</dbReference>
<dbReference type="OrthoDB" id="10260946at2759"/>
<evidence type="ECO:0000256" key="2">
    <source>
        <dbReference type="ARBA" id="ARBA00022553"/>
    </source>
</evidence>
<dbReference type="GO" id="GO:0000124">
    <property type="term" value="C:SAGA complex"/>
    <property type="evidence" value="ECO:0007669"/>
    <property type="project" value="UniProtKB-ARBA"/>
</dbReference>
<feature type="region of interest" description="Disordered" evidence="10">
    <location>
        <begin position="346"/>
        <end position="405"/>
    </location>
</feature>
<dbReference type="FunFam" id="2.130.10.10:FF:000925">
    <property type="entry name" value="Transcription factor SPT8"/>
    <property type="match status" value="1"/>
</dbReference>
<feature type="compositionally biased region" description="Acidic residues" evidence="10">
    <location>
        <begin position="14"/>
        <end position="29"/>
    </location>
</feature>
<keyword evidence="3 9" id="KW-0853">WD repeat</keyword>
<dbReference type="OMA" id="WDRRQPN"/>
<evidence type="ECO:0000256" key="8">
    <source>
        <dbReference type="ARBA" id="ARBA00061203"/>
    </source>
</evidence>
<evidence type="ECO:0000313" key="13">
    <source>
        <dbReference type="Proteomes" id="UP000190831"/>
    </source>
</evidence>
<feature type="repeat" description="WD" evidence="9">
    <location>
        <begin position="283"/>
        <end position="324"/>
    </location>
</feature>
<feature type="region of interest" description="Disordered" evidence="10">
    <location>
        <begin position="1"/>
        <end position="125"/>
    </location>
</feature>
<organism evidence="12 13">
    <name type="scientific">Lachancea fermentati</name>
    <name type="common">Zygosaccharomyces fermentati</name>
    <dbReference type="NCBI Taxonomy" id="4955"/>
    <lineage>
        <taxon>Eukaryota</taxon>
        <taxon>Fungi</taxon>
        <taxon>Dikarya</taxon>
        <taxon>Ascomycota</taxon>
        <taxon>Saccharomycotina</taxon>
        <taxon>Saccharomycetes</taxon>
        <taxon>Saccharomycetales</taxon>
        <taxon>Saccharomycetaceae</taxon>
        <taxon>Lachancea</taxon>
    </lineage>
</organism>
<evidence type="ECO:0000256" key="3">
    <source>
        <dbReference type="ARBA" id="ARBA00022574"/>
    </source>
</evidence>
<evidence type="ECO:0000256" key="9">
    <source>
        <dbReference type="PROSITE-ProRule" id="PRU00221"/>
    </source>
</evidence>
<evidence type="ECO:0000313" key="12">
    <source>
        <dbReference type="EMBL" id="SCW00068.1"/>
    </source>
</evidence>
<reference evidence="13" key="1">
    <citation type="submission" date="2016-03" db="EMBL/GenBank/DDBJ databases">
        <authorList>
            <person name="Devillers H."/>
        </authorList>
    </citation>
    <scope>NUCLEOTIDE SEQUENCE [LARGE SCALE GENOMIC DNA]</scope>
</reference>
<dbReference type="AlphaFoldDB" id="A0A1G4M8G5"/>
<feature type="compositionally biased region" description="Acidic residues" evidence="10">
    <location>
        <begin position="41"/>
        <end position="103"/>
    </location>
</feature>
<keyword evidence="5" id="KW-0805">Transcription regulation</keyword>
<dbReference type="InterPro" id="IPR015943">
    <property type="entry name" value="WD40/YVTN_repeat-like_dom_sf"/>
</dbReference>
<dbReference type="PROSITE" id="PS50082">
    <property type="entry name" value="WD_REPEATS_2"/>
    <property type="match status" value="1"/>
</dbReference>
<dbReference type="PROSITE" id="PS50294">
    <property type="entry name" value="WD_REPEATS_REGION"/>
    <property type="match status" value="1"/>
</dbReference>
<dbReference type="InterPro" id="IPR036322">
    <property type="entry name" value="WD40_repeat_dom_sf"/>
</dbReference>
<dbReference type="InterPro" id="IPR001680">
    <property type="entry name" value="WD40_rpt"/>
</dbReference>
<dbReference type="GO" id="GO:0006325">
    <property type="term" value="P:chromatin organization"/>
    <property type="evidence" value="ECO:0007669"/>
    <property type="project" value="UniProtKB-ARBA"/>
</dbReference>
<feature type="compositionally biased region" description="Acidic residues" evidence="10">
    <location>
        <begin position="353"/>
        <end position="376"/>
    </location>
</feature>
<evidence type="ECO:0000256" key="5">
    <source>
        <dbReference type="ARBA" id="ARBA00023015"/>
    </source>
</evidence>
<evidence type="ECO:0000256" key="10">
    <source>
        <dbReference type="SAM" id="MobiDB-lite"/>
    </source>
</evidence>
<evidence type="ECO:0000256" key="1">
    <source>
        <dbReference type="ARBA" id="ARBA00004123"/>
    </source>
</evidence>
<keyword evidence="7" id="KW-0539">Nucleus</keyword>
<dbReference type="GO" id="GO:0010557">
    <property type="term" value="P:positive regulation of macromolecule biosynthetic process"/>
    <property type="evidence" value="ECO:0007669"/>
    <property type="project" value="UniProtKB-ARBA"/>
</dbReference>
<dbReference type="STRING" id="4955.A0A1G4M8G5"/>
<evidence type="ECO:0000256" key="4">
    <source>
        <dbReference type="ARBA" id="ARBA00022737"/>
    </source>
</evidence>
<accession>A0A1G4M8G5</accession>
<keyword evidence="4" id="KW-0677">Repeat</keyword>
<dbReference type="Pfam" id="PF23798">
    <property type="entry name" value="Beta-prop_SPT8"/>
    <property type="match status" value="1"/>
</dbReference>
<dbReference type="PANTHER" id="PTHR19848:SF8">
    <property type="entry name" value="F-BOX AND WD REPEAT DOMAIN CONTAINING 7"/>
    <property type="match status" value="1"/>
</dbReference>
<sequence>MDDVDDILNSNQVAEEEEEEEEELDEDIVDAAGSENRQEQDQEQDQDGDHGQDEDEDMDANGEDNEDDENDNEDDEDEDDQDEDEEDDIKDDGGDSNDEDMDTDNVKGTEGELDAQLNEQKKPSSAFDKVHEYYTQLYHSAKLAESYTIYPTAAIPIQTHVHALAMSKGLKYLFLGGEDGYIRKYDFLNTIEGKLSLTILQKHSLVESISNAGILLSYWENEVPQRRKDVKVMKNGKEYDPIVSPVHALEVQSECLFVLSGLQNGGITMQGCRFLEGQIAHCFSKHKGSVNQLKLNNDETRFISSGWDRQILEWDLNSGKCANEFLGASAQVSSLEFRPLSSSVDLNEIAGKEDEDQVSKEEDDEDVDSLFGDEAEVELRKTTDETSNAQQGNQNPAGSPSKSNNLINEISKETLRIVYDESTFLTSCTNGSIQIWDRRDSTKPSLKLHRGAQVPPWCMSACWSMDGDRIYVGRRNAVVEEFDLKMGSNPSKTLKFPSISGPVSCVRTMPNNKHVLCASNDNIRLYDVTQYGKSSKIPFLIVPGHHGGTISNLYVDPTCRFLISTSGNRGWQGNSTDTTLIYDIDVE</sequence>
<dbReference type="Proteomes" id="UP000190831">
    <property type="component" value="Chromosome B"/>
</dbReference>
<dbReference type="GO" id="GO:0006357">
    <property type="term" value="P:regulation of transcription by RNA polymerase II"/>
    <property type="evidence" value="ECO:0007669"/>
    <property type="project" value="UniProtKB-ARBA"/>
</dbReference>
<protein>
    <submittedName>
        <fullName evidence="12">LAFE_0B08746g1_1</fullName>
    </submittedName>
</protein>
<dbReference type="Gene3D" id="2.130.10.10">
    <property type="entry name" value="YVTN repeat-like/Quinoprotein amine dehydrogenase"/>
    <property type="match status" value="2"/>
</dbReference>
<keyword evidence="13" id="KW-1185">Reference proteome</keyword>
<comment type="subcellular location">
    <subcellularLocation>
        <location evidence="1">Nucleus</location>
    </subcellularLocation>
</comment>
<feature type="compositionally biased region" description="Polar residues" evidence="10">
    <location>
        <begin position="385"/>
        <end position="405"/>
    </location>
</feature>
<dbReference type="PANTHER" id="PTHR19848">
    <property type="entry name" value="WD40 REPEAT PROTEIN"/>
    <property type="match status" value="1"/>
</dbReference>
<feature type="domain" description="Transcription factor spt8 beta-propeller" evidence="11">
    <location>
        <begin position="147"/>
        <end position="585"/>
    </location>
</feature>
<dbReference type="InterPro" id="IPR057544">
    <property type="entry name" value="Beta-prop_SPT8"/>
</dbReference>
<dbReference type="EMBL" id="LT598489">
    <property type="protein sequence ID" value="SCW00068.1"/>
    <property type="molecule type" value="Genomic_DNA"/>
</dbReference>
<gene>
    <name evidence="12" type="ORF">LAFE_0B08746G</name>
</gene>
<keyword evidence="6" id="KW-0804">Transcription</keyword>
<comment type="similarity">
    <text evidence="8">Belongs to the WD repeat SPT8 family.</text>
</comment>
<proteinExistence type="inferred from homology"/>
<keyword evidence="2" id="KW-0597">Phosphoprotein</keyword>
<dbReference type="GO" id="GO:0005634">
    <property type="term" value="C:nucleus"/>
    <property type="evidence" value="ECO:0007669"/>
    <property type="project" value="UniProtKB-SubCell"/>
</dbReference>
<name>A0A1G4M8G5_LACFM</name>
<evidence type="ECO:0000256" key="7">
    <source>
        <dbReference type="ARBA" id="ARBA00023242"/>
    </source>
</evidence>
<evidence type="ECO:0000259" key="11">
    <source>
        <dbReference type="Pfam" id="PF23798"/>
    </source>
</evidence>